<feature type="non-terminal residue" evidence="3">
    <location>
        <position position="1"/>
    </location>
</feature>
<dbReference type="PANTHER" id="PTHR43750">
    <property type="entry name" value="UDP-GLUCOSE 6-DEHYDROGENASE TUAD"/>
    <property type="match status" value="1"/>
</dbReference>
<feature type="domain" description="UDP-glucose/GDP-mannose dehydrogenase C-terminal" evidence="2">
    <location>
        <begin position="1"/>
        <end position="81"/>
    </location>
</feature>
<dbReference type="Proteomes" id="UP000536262">
    <property type="component" value="Unassembled WGS sequence"/>
</dbReference>
<dbReference type="Gene3D" id="3.40.50.720">
    <property type="entry name" value="NAD(P)-binding Rossmann-like Domain"/>
    <property type="match status" value="1"/>
</dbReference>
<dbReference type="AlphaFoldDB" id="A0A7X0FBM6"/>
<evidence type="ECO:0000256" key="1">
    <source>
        <dbReference type="ARBA" id="ARBA00015132"/>
    </source>
</evidence>
<dbReference type="GO" id="GO:0016616">
    <property type="term" value="F:oxidoreductase activity, acting on the CH-OH group of donors, NAD or NADP as acceptor"/>
    <property type="evidence" value="ECO:0007669"/>
    <property type="project" value="InterPro"/>
</dbReference>
<dbReference type="EMBL" id="JACHOU010000015">
    <property type="protein sequence ID" value="MBB6356675.1"/>
    <property type="molecule type" value="Genomic_DNA"/>
</dbReference>
<dbReference type="PANTHER" id="PTHR43750:SF3">
    <property type="entry name" value="UDP-GLUCOSE 6-DEHYDROGENASE TUAD"/>
    <property type="match status" value="1"/>
</dbReference>
<protein>
    <recommendedName>
        <fullName evidence="1">UDP-glucose 6-dehydrogenase</fullName>
    </recommendedName>
</protein>
<proteinExistence type="predicted"/>
<evidence type="ECO:0000313" key="4">
    <source>
        <dbReference type="Proteomes" id="UP000536262"/>
    </source>
</evidence>
<dbReference type="InterPro" id="IPR014027">
    <property type="entry name" value="UDP-Glc/GDP-Man_DH_C"/>
</dbReference>
<comment type="caution">
    <text evidence="3">The sequence shown here is derived from an EMBL/GenBank/DDBJ whole genome shotgun (WGS) entry which is preliminary data.</text>
</comment>
<sequence length="99" mass="10910">ALWAEGAKVQAYDPEAMNEAQTIFGQRDDLMLCGTKEAALRGADALLIATEWKNFRAPSFELIREQLSTPVVFDGRNLYDPAVVARHGLNYVSIGRKAA</sequence>
<dbReference type="SMART" id="SM00984">
    <property type="entry name" value="UDPG_MGDP_dh_C"/>
    <property type="match status" value="1"/>
</dbReference>
<evidence type="ECO:0000259" key="2">
    <source>
        <dbReference type="SMART" id="SM00984"/>
    </source>
</evidence>
<keyword evidence="4" id="KW-1185">Reference proteome</keyword>
<name>A0A7X0FBM6_9HYPH</name>
<organism evidence="3 4">
    <name type="scientific">Aminobacter aganoensis</name>
    <dbReference type="NCBI Taxonomy" id="83264"/>
    <lineage>
        <taxon>Bacteria</taxon>
        <taxon>Pseudomonadati</taxon>
        <taxon>Pseudomonadota</taxon>
        <taxon>Alphaproteobacteria</taxon>
        <taxon>Hyphomicrobiales</taxon>
        <taxon>Phyllobacteriaceae</taxon>
        <taxon>Aminobacter</taxon>
    </lineage>
</organism>
<evidence type="ECO:0000313" key="3">
    <source>
        <dbReference type="EMBL" id="MBB6356675.1"/>
    </source>
</evidence>
<dbReference type="InterPro" id="IPR036220">
    <property type="entry name" value="UDP-Glc/GDP-Man_DH_C_sf"/>
</dbReference>
<dbReference type="SUPFAM" id="SSF52413">
    <property type="entry name" value="UDP-glucose/GDP-mannose dehydrogenase C-terminal domain"/>
    <property type="match status" value="1"/>
</dbReference>
<dbReference type="RefSeq" id="WP_281389284.1">
    <property type="nucleotide sequence ID" value="NZ_JACHOU010000015.1"/>
</dbReference>
<dbReference type="GO" id="GO:0051287">
    <property type="term" value="F:NAD binding"/>
    <property type="evidence" value="ECO:0007669"/>
    <property type="project" value="InterPro"/>
</dbReference>
<gene>
    <name evidence="3" type="ORF">GGR00_004487</name>
</gene>
<keyword evidence="3" id="KW-0560">Oxidoreductase</keyword>
<accession>A0A7X0FBM6</accession>
<dbReference type="Pfam" id="PF03720">
    <property type="entry name" value="UDPG_MGDP_dh_C"/>
    <property type="match status" value="1"/>
</dbReference>
<reference evidence="3 4" key="1">
    <citation type="submission" date="2020-08" db="EMBL/GenBank/DDBJ databases">
        <title>Genomic Encyclopedia of Type Strains, Phase IV (KMG-IV): sequencing the most valuable type-strain genomes for metagenomic binning, comparative biology and taxonomic classification.</title>
        <authorList>
            <person name="Goeker M."/>
        </authorList>
    </citation>
    <scope>NUCLEOTIDE SEQUENCE [LARGE SCALE GENOMIC DNA]</scope>
    <source>
        <strain evidence="3 4">DSM 7051</strain>
    </source>
</reference>